<keyword evidence="1" id="KW-0812">Transmembrane</keyword>
<feature type="domain" description="Prolow-density lipoprotein receptor-related protein 1-like beta-propeller" evidence="2">
    <location>
        <begin position="40"/>
        <end position="318"/>
    </location>
</feature>
<keyword evidence="4" id="KW-1185">Reference proteome</keyword>
<keyword evidence="1" id="KW-0472">Membrane</keyword>
<evidence type="ECO:0000259" key="2">
    <source>
        <dbReference type="Pfam" id="PF16472"/>
    </source>
</evidence>
<dbReference type="Proteomes" id="UP000049979">
    <property type="component" value="Unassembled WGS sequence"/>
</dbReference>
<dbReference type="AlphaFoldDB" id="A0A0M6WNW6"/>
<dbReference type="STRING" id="301302.ERS852420_02881"/>
<name>A0A0M6WNW6_9FIRM</name>
<accession>A0A0M6WNW6</accession>
<organism evidence="3 4">
    <name type="scientific">Roseburia faecis</name>
    <dbReference type="NCBI Taxonomy" id="301302"/>
    <lineage>
        <taxon>Bacteria</taxon>
        <taxon>Bacillati</taxon>
        <taxon>Bacillota</taxon>
        <taxon>Clostridia</taxon>
        <taxon>Lachnospirales</taxon>
        <taxon>Lachnospiraceae</taxon>
        <taxon>Roseburia</taxon>
    </lineage>
</organism>
<evidence type="ECO:0000313" key="3">
    <source>
        <dbReference type="EMBL" id="CRL38522.1"/>
    </source>
</evidence>
<protein>
    <recommendedName>
        <fullName evidence="2">Prolow-density lipoprotein receptor-related protein 1-like beta-propeller domain-containing protein</fullName>
    </recommendedName>
</protein>
<dbReference type="SUPFAM" id="SSF82171">
    <property type="entry name" value="DPP6 N-terminal domain-like"/>
    <property type="match status" value="1"/>
</dbReference>
<gene>
    <name evidence="3" type="ORF">M72_07011</name>
</gene>
<dbReference type="SUPFAM" id="SSF63825">
    <property type="entry name" value="YWTD domain"/>
    <property type="match status" value="1"/>
</dbReference>
<dbReference type="OrthoDB" id="1874702at2"/>
<feature type="transmembrane region" description="Helical" evidence="1">
    <location>
        <begin position="7"/>
        <end position="25"/>
    </location>
</feature>
<reference evidence="4" key="1">
    <citation type="submission" date="2015-05" db="EMBL/GenBank/DDBJ databases">
        <authorList>
            <consortium name="Pathogen Informatics"/>
        </authorList>
    </citation>
    <scope>NUCLEOTIDE SEQUENCE [LARGE SCALE GENOMIC DNA]</scope>
    <source>
        <strain evidence="4">M72</strain>
    </source>
</reference>
<proteinExistence type="predicted"/>
<dbReference type="EMBL" id="CVRR01000019">
    <property type="protein sequence ID" value="CRL38522.1"/>
    <property type="molecule type" value="Genomic_DNA"/>
</dbReference>
<dbReference type="RefSeq" id="WP_055067896.1">
    <property type="nucleotide sequence ID" value="NZ_CP173697.1"/>
</dbReference>
<dbReference type="InterPro" id="IPR032485">
    <property type="entry name" value="LRP1-like_beta_prop"/>
</dbReference>
<sequence length="339" mass="38501">MKKRLPIIIIAVLVVVFAGLGFYSHQKSKIKYNTSYVNGNTAGNLYNAGLFCEKNGTVYFANPDDDYRLYSMDTNGNHLKKLSYDRVMYINADDHYVYYVRNNENNGTGFDFFSYARNSLCRIDQNGENTKILDKDPCLYASLVGNYIYYLHYDDKDATTLYKIGIDGKGRKKVYSPYIFTCSTLGQYIYTSGTESDGAIYQLDTASDSLSKVYECNSFKPIVTSDDNVYYMDVDQNNALVHTNMKSGHPVTLTKDSLDLYNVYGSSIFYQRYSEDNPALCMIKNDGSGYQELAQGNYSNINVTSSYIYFTDFKTKEMFCTPTDHPGTLTAFHPGVIKK</sequence>
<keyword evidence="1" id="KW-1133">Transmembrane helix</keyword>
<dbReference type="Pfam" id="PF16472">
    <property type="entry name" value="DUF5050"/>
    <property type="match status" value="1"/>
</dbReference>
<evidence type="ECO:0000256" key="1">
    <source>
        <dbReference type="SAM" id="Phobius"/>
    </source>
</evidence>
<evidence type="ECO:0000313" key="4">
    <source>
        <dbReference type="Proteomes" id="UP000049979"/>
    </source>
</evidence>